<organism evidence="1 2">
    <name type="scientific">Candidatus Woesebacteria bacterium GW2011_GWB1_39_12</name>
    <dbReference type="NCBI Taxonomy" id="1618574"/>
    <lineage>
        <taxon>Bacteria</taxon>
        <taxon>Candidatus Woeseibacteriota</taxon>
    </lineage>
</organism>
<evidence type="ECO:0000313" key="1">
    <source>
        <dbReference type="EMBL" id="KKR01609.1"/>
    </source>
</evidence>
<accession>A0A0G0MC63</accession>
<comment type="caution">
    <text evidence="1">The sequence shown here is derived from an EMBL/GenBank/DDBJ whole genome shotgun (WGS) entry which is preliminary data.</text>
</comment>
<sequence length="69" mass="8383">MWKINHTSFDSGFTTLDYPRNREEALEAWEFWKAKGFSNCLLTLYRPCGRKVRDYYSETKKETDYEEDD</sequence>
<dbReference type="AlphaFoldDB" id="A0A0G0MC63"/>
<proteinExistence type="predicted"/>
<dbReference type="EMBL" id="LBWB01000003">
    <property type="protein sequence ID" value="KKR01609.1"/>
    <property type="molecule type" value="Genomic_DNA"/>
</dbReference>
<reference evidence="1 2" key="1">
    <citation type="journal article" date="2015" name="Nature">
        <title>rRNA introns, odd ribosomes, and small enigmatic genomes across a large radiation of phyla.</title>
        <authorList>
            <person name="Brown C.T."/>
            <person name="Hug L.A."/>
            <person name="Thomas B.C."/>
            <person name="Sharon I."/>
            <person name="Castelle C.J."/>
            <person name="Singh A."/>
            <person name="Wilkins M.J."/>
            <person name="Williams K.H."/>
            <person name="Banfield J.F."/>
        </authorList>
    </citation>
    <scope>NUCLEOTIDE SEQUENCE [LARGE SCALE GENOMIC DNA]</scope>
</reference>
<protein>
    <submittedName>
        <fullName evidence="1">Uncharacterized protein</fullName>
    </submittedName>
</protein>
<gene>
    <name evidence="1" type="ORF">UT24_C0003G0016</name>
</gene>
<evidence type="ECO:0000313" key="2">
    <source>
        <dbReference type="Proteomes" id="UP000033881"/>
    </source>
</evidence>
<dbReference type="Proteomes" id="UP000033881">
    <property type="component" value="Unassembled WGS sequence"/>
</dbReference>
<dbReference type="STRING" id="1618574.UT24_C0003G0016"/>
<name>A0A0G0MC63_9BACT</name>